<gene>
    <name evidence="2" type="ORF">SAMN05216554_1945</name>
</gene>
<protein>
    <submittedName>
        <fullName evidence="2">Uncharacterized protein</fullName>
    </submittedName>
</protein>
<dbReference type="Proteomes" id="UP000198891">
    <property type="component" value="Unassembled WGS sequence"/>
</dbReference>
<dbReference type="STRING" id="381665.SAMN05216554_1945"/>
<dbReference type="OrthoDB" id="5125001at2"/>
<organism evidence="2 3">
    <name type="scientific">Herbiconiux ginsengi</name>
    <dbReference type="NCBI Taxonomy" id="381665"/>
    <lineage>
        <taxon>Bacteria</taxon>
        <taxon>Bacillati</taxon>
        <taxon>Actinomycetota</taxon>
        <taxon>Actinomycetes</taxon>
        <taxon>Micrococcales</taxon>
        <taxon>Microbacteriaceae</taxon>
        <taxon>Herbiconiux</taxon>
    </lineage>
</organism>
<accession>A0A1H3PKB5</accession>
<sequence length="101" mass="10853">MPIEHEYSRVIHHGGRSFFATTTMSDIFIAHARDTAERGDTELVPLLHKGGVELLLIGPLTRVAVSEIEVGTASEKTPIQPAPAHPATPIMTPAARHRVAG</sequence>
<keyword evidence="3" id="KW-1185">Reference proteome</keyword>
<reference evidence="2 3" key="1">
    <citation type="submission" date="2016-10" db="EMBL/GenBank/DDBJ databases">
        <authorList>
            <person name="de Groot N.N."/>
        </authorList>
    </citation>
    <scope>NUCLEOTIDE SEQUENCE [LARGE SCALE GENOMIC DNA]</scope>
    <source>
        <strain evidence="2 3">CGMCC 4.3491</strain>
    </source>
</reference>
<proteinExistence type="predicted"/>
<dbReference type="RefSeq" id="WP_092552499.1">
    <property type="nucleotide sequence ID" value="NZ_FNPZ01000002.1"/>
</dbReference>
<evidence type="ECO:0000313" key="3">
    <source>
        <dbReference type="Proteomes" id="UP000198891"/>
    </source>
</evidence>
<evidence type="ECO:0000256" key="1">
    <source>
        <dbReference type="SAM" id="MobiDB-lite"/>
    </source>
</evidence>
<dbReference type="AlphaFoldDB" id="A0A1H3PKB5"/>
<dbReference type="EMBL" id="FNPZ01000002">
    <property type="protein sequence ID" value="SDZ01632.1"/>
    <property type="molecule type" value="Genomic_DNA"/>
</dbReference>
<name>A0A1H3PKB5_9MICO</name>
<feature type="region of interest" description="Disordered" evidence="1">
    <location>
        <begin position="74"/>
        <end position="101"/>
    </location>
</feature>
<evidence type="ECO:0000313" key="2">
    <source>
        <dbReference type="EMBL" id="SDZ01632.1"/>
    </source>
</evidence>